<name>A0ABZ2IIB6_9BACT</name>
<gene>
    <name evidence="4" type="ORF">NEE14_012360</name>
</gene>
<dbReference type="GO" id="GO:0016757">
    <property type="term" value="F:glycosyltransferase activity"/>
    <property type="evidence" value="ECO:0007669"/>
    <property type="project" value="UniProtKB-KW"/>
</dbReference>
<dbReference type="Proteomes" id="UP001320603">
    <property type="component" value="Chromosome"/>
</dbReference>
<keyword evidence="1 4" id="KW-0328">Glycosyltransferase</keyword>
<dbReference type="SUPFAM" id="SSF53448">
    <property type="entry name" value="Nucleotide-diphospho-sugar transferases"/>
    <property type="match status" value="1"/>
</dbReference>
<evidence type="ECO:0000313" key="5">
    <source>
        <dbReference type="Proteomes" id="UP001320603"/>
    </source>
</evidence>
<protein>
    <submittedName>
        <fullName evidence="4">Glycosyltransferase family 2 protein</fullName>
        <ecNumber evidence="4">2.4.-.-</ecNumber>
    </submittedName>
</protein>
<accession>A0ABZ2IIB6</accession>
<evidence type="ECO:0000313" key="4">
    <source>
        <dbReference type="EMBL" id="WWV65782.1"/>
    </source>
</evidence>
<keyword evidence="2 4" id="KW-0808">Transferase</keyword>
<proteinExistence type="predicted"/>
<dbReference type="EC" id="2.4.-.-" evidence="4"/>
<dbReference type="Pfam" id="PF00535">
    <property type="entry name" value="Glycos_transf_2"/>
    <property type="match status" value="1"/>
</dbReference>
<organism evidence="4 5">
    <name type="scientific">Parabacteroides absconsus</name>
    <dbReference type="NCBI Taxonomy" id="2951805"/>
    <lineage>
        <taxon>Bacteria</taxon>
        <taxon>Pseudomonadati</taxon>
        <taxon>Bacteroidota</taxon>
        <taxon>Bacteroidia</taxon>
        <taxon>Bacteroidales</taxon>
        <taxon>Tannerellaceae</taxon>
        <taxon>Parabacteroides</taxon>
    </lineage>
</organism>
<evidence type="ECO:0000256" key="1">
    <source>
        <dbReference type="ARBA" id="ARBA00022676"/>
    </source>
</evidence>
<dbReference type="EMBL" id="CP146284">
    <property type="protein sequence ID" value="WWV65782.1"/>
    <property type="molecule type" value="Genomic_DNA"/>
</dbReference>
<dbReference type="RefSeq" id="WP_251968444.1">
    <property type="nucleotide sequence ID" value="NZ_CP146284.1"/>
</dbReference>
<keyword evidence="5" id="KW-1185">Reference proteome</keyword>
<feature type="domain" description="Glycosyltransferase 2-like" evidence="3">
    <location>
        <begin position="3"/>
        <end position="163"/>
    </location>
</feature>
<sequence>MISIIIPVYNAELYIDECIKSILSQTVSDWELILVDDGSKDKSLVICDEYAKADERITSIHIDNSGPSYARNVALKQAKGEWVLFVDADDWLDDNTLELTVSNSQADIIFFGFKRVRPDKIECCKPLYRGTVTNIKEIDEKLSGLLDNKNSLFGFTWNKFFRRNIITTNNLSFNNSLKIKEDELFCLMFVNHITNLVVTDVAPYNYRIIDSSLSHRSNSYRNYAELARSLNRELPIIPYQKLRERFAALVMGYYISSAAETIEFNRNELHMEIVKESISFYTQNKTMILLPSWLKLFYKIKSSFCISKILVIRNLVSHFKN</sequence>
<dbReference type="InterPro" id="IPR001173">
    <property type="entry name" value="Glyco_trans_2-like"/>
</dbReference>
<evidence type="ECO:0000256" key="2">
    <source>
        <dbReference type="ARBA" id="ARBA00022679"/>
    </source>
</evidence>
<reference evidence="4 5" key="1">
    <citation type="submission" date="2024-02" db="EMBL/GenBank/DDBJ databases">
        <title>Whole genome sequencing of Parabacteroides sp. AD58.</title>
        <authorList>
            <person name="Chaplin A.V."/>
            <person name="Pikina A.P."/>
            <person name="Sokolova S.R."/>
            <person name="Korostin D.O."/>
            <person name="Efimov B.A."/>
        </authorList>
    </citation>
    <scope>NUCLEOTIDE SEQUENCE [LARGE SCALE GENOMIC DNA]</scope>
    <source>
        <strain evidence="4 5">AD58</strain>
    </source>
</reference>
<dbReference type="CDD" id="cd00761">
    <property type="entry name" value="Glyco_tranf_GTA_type"/>
    <property type="match status" value="1"/>
</dbReference>
<dbReference type="PANTHER" id="PTHR22916:SF51">
    <property type="entry name" value="GLYCOSYLTRANSFERASE EPSH-RELATED"/>
    <property type="match status" value="1"/>
</dbReference>
<dbReference type="InterPro" id="IPR029044">
    <property type="entry name" value="Nucleotide-diphossugar_trans"/>
</dbReference>
<dbReference type="Gene3D" id="3.90.550.10">
    <property type="entry name" value="Spore Coat Polysaccharide Biosynthesis Protein SpsA, Chain A"/>
    <property type="match status" value="1"/>
</dbReference>
<dbReference type="PANTHER" id="PTHR22916">
    <property type="entry name" value="GLYCOSYLTRANSFERASE"/>
    <property type="match status" value="1"/>
</dbReference>
<evidence type="ECO:0000259" key="3">
    <source>
        <dbReference type="Pfam" id="PF00535"/>
    </source>
</evidence>